<accession>A0A0R3UFJ4</accession>
<dbReference type="Proteomes" id="UP000267029">
    <property type="component" value="Unassembled WGS sequence"/>
</dbReference>
<evidence type="ECO:0000313" key="1">
    <source>
        <dbReference type="EMBL" id="VDD79893.1"/>
    </source>
</evidence>
<proteinExistence type="predicted"/>
<gene>
    <name evidence="1" type="ORF">MCOS_LOCUS5896</name>
</gene>
<protein>
    <submittedName>
        <fullName evidence="3">Testicular haploid expressed gene protein-like</fullName>
    </submittedName>
</protein>
<dbReference type="EMBL" id="UXSR01005220">
    <property type="protein sequence ID" value="VDD79893.1"/>
    <property type="molecule type" value="Genomic_DNA"/>
</dbReference>
<keyword evidence="2" id="KW-1185">Reference proteome</keyword>
<name>A0A0R3UFJ4_MESCO</name>
<organism evidence="1 2">
    <name type="scientific">Mesocestoides corti</name>
    <name type="common">Flatworm</name>
    <dbReference type="NCBI Taxonomy" id="53468"/>
    <lineage>
        <taxon>Eukaryota</taxon>
        <taxon>Metazoa</taxon>
        <taxon>Spiralia</taxon>
        <taxon>Lophotrochozoa</taxon>
        <taxon>Platyhelminthes</taxon>
        <taxon>Cestoda</taxon>
        <taxon>Eucestoda</taxon>
        <taxon>Cyclophyllidea</taxon>
        <taxon>Mesocestoididae</taxon>
        <taxon>Mesocestoides</taxon>
    </lineage>
</organism>
<dbReference type="OrthoDB" id="6258116at2759"/>
<reference evidence="1 2" key="1">
    <citation type="submission" date="2018-10" db="EMBL/GenBank/DDBJ databases">
        <authorList>
            <consortium name="Pathogen Informatics"/>
        </authorList>
    </citation>
    <scope>NUCLEOTIDE SEQUENCE [LARGE SCALE GENOMIC DNA]</scope>
</reference>
<dbReference type="AlphaFoldDB" id="A0A0R3UFJ4"/>
<dbReference type="WBParaSite" id="MCU_001033-RA">
    <property type="protein sequence ID" value="MCU_001033-RA"/>
    <property type="gene ID" value="MCU_001033"/>
</dbReference>
<reference evidence="3" key="2">
    <citation type="submission" date="2019-11" db="UniProtKB">
        <authorList>
            <consortium name="WormBaseParasite"/>
        </authorList>
    </citation>
    <scope>IDENTIFICATION</scope>
</reference>
<evidence type="ECO:0000313" key="2">
    <source>
        <dbReference type="Proteomes" id="UP000267029"/>
    </source>
</evidence>
<evidence type="ECO:0000313" key="3">
    <source>
        <dbReference type="WBParaSite" id="MCU_001033-RA"/>
    </source>
</evidence>
<sequence length="417" mass="46080">MGGSGSKNIGNFKSVAVSDATSSTLDLSDLKIRTSSCTIEETSPKLCSDCCTEAVDRPPSAKPEDTVVCESVEQVFESAEVAEFIQNDELEEDNLIEEVTPIQLDSTLENACLSYKQARFTAFEIPFHTGPCAIPTAAALLDQPFPESHVHEDTETEVPVCSGMTEALPTPNPPSVRTQTTASSGRRALYQDVCMKSGRPCQRQTLCKRYPQIYGKAREKLLPIITYDPPFSEKSDLTLTYRSEKEFSLRTLNTAKEQSARPSQWKTERLTNGTWLHYPNRVYSPQMARHRAMPGKPSTRLLKPIDKSLFLGNHVAADEALSQQAKFRTAPPKMCSMLPPLIKSEASTIKGRARPMYKGKGRRVTGPGIPLSSLYSRSRSTLHSLPPPASFSSPRAEKLREIEDGFSLLTLNESDSE</sequence>